<reference evidence="2" key="1">
    <citation type="submission" date="2017-05" db="UniProtKB">
        <authorList>
            <consortium name="EnsemblMetazoa"/>
        </authorList>
    </citation>
    <scope>IDENTIFICATION</scope>
</reference>
<evidence type="ECO:0000256" key="1">
    <source>
        <dbReference type="SAM" id="Phobius"/>
    </source>
</evidence>
<accession>A0A1X7TBL5</accession>
<dbReference type="EnsemblMetazoa" id="Aqu2.1.11958_001">
    <property type="protein sequence ID" value="Aqu2.1.11958_001"/>
    <property type="gene ID" value="Aqu2.1.11958"/>
</dbReference>
<dbReference type="AlphaFoldDB" id="A0A1X7TBL5"/>
<feature type="transmembrane region" description="Helical" evidence="1">
    <location>
        <begin position="16"/>
        <end position="36"/>
    </location>
</feature>
<name>A0A1X7TBL5_AMPQE</name>
<dbReference type="Gene3D" id="1.10.510.10">
    <property type="entry name" value="Transferase(Phosphotransferase) domain 1"/>
    <property type="match status" value="1"/>
</dbReference>
<keyword evidence="1" id="KW-0812">Transmembrane</keyword>
<evidence type="ECO:0000313" key="2">
    <source>
        <dbReference type="EnsemblMetazoa" id="Aqu2.1.11958_001"/>
    </source>
</evidence>
<keyword evidence="1" id="KW-1133">Transmembrane helix</keyword>
<evidence type="ECO:0008006" key="3">
    <source>
        <dbReference type="Google" id="ProtNLM"/>
    </source>
</evidence>
<organism evidence="2">
    <name type="scientific">Amphimedon queenslandica</name>
    <name type="common">Sponge</name>
    <dbReference type="NCBI Taxonomy" id="400682"/>
    <lineage>
        <taxon>Eukaryota</taxon>
        <taxon>Metazoa</taxon>
        <taxon>Porifera</taxon>
        <taxon>Demospongiae</taxon>
        <taxon>Heteroscleromorpha</taxon>
        <taxon>Haplosclerida</taxon>
        <taxon>Niphatidae</taxon>
        <taxon>Amphimedon</taxon>
    </lineage>
</organism>
<proteinExistence type="predicted"/>
<dbReference type="InParanoid" id="A0A1X7TBL5"/>
<protein>
    <recommendedName>
        <fullName evidence="3">Protein kinase domain-containing protein</fullName>
    </recommendedName>
</protein>
<sequence length="109" mass="12721">MAITHLKFLLEKFQHYLMFYSCGVVVLEVYCGMVAYQKDRADPDLVTFTEDQRADSKAFFSMADIHVRESLSQEDAEMFRSVVNGCVQRYSKRWTAKKVLDVLHDDNEI</sequence>
<keyword evidence="1" id="KW-0472">Membrane</keyword>